<protein>
    <submittedName>
        <fullName evidence="1">Uncharacterized protein</fullName>
    </submittedName>
</protein>
<sequence length="548" mass="62192">MAIKEVISYNKDLITGEVHKEVKTKEAKGIKGKVLIELFNAKTKEKVKEAYTENIIPDLIFKDIFLRYFSGDVLGIGNTNHHNTTTLFSHIYLTDSTKPESPNTERVVGNIIGYAQRGSTYSGVDPQRGTINLSETSMEIRNNKVRVNYVFDFPTHAANGTFESIFWSDSLNGLHDHYMGPPVCGKSRTAATGYLNATNTSTVDEIKAIYWGILHVFNNMTRVIFTDYHKGYVLFSGSDTNATNSSFVQFPEHLKGHQIIFPFDINMLSTGFLDFSKGIALLDELGEPLPWHMISGAVPVLKDNGEIDYIVGFYRSSNRLTLYKWSSVGVLLSNATIENMATEFQDEYSTNFNYRNVFLVPAFWGEPIELYGNHSRTDQTTNEIIYNNRLIRLNLDGTVHSEVDVKPRIGTSMWFMQNGMNSGNIERRCHLNGFVHRTKTRIYLRYNGVNGGSSFVQVITPEGNIVEPYRPIVDTGPFYNLINTDKWVYMYRYTHSSTATIGFHYSALSKPCGAHTKLASPVEKTDANTMKVQYMFEIDLIDYLNDRY</sequence>
<keyword evidence="2" id="KW-1185">Reference proteome</keyword>
<gene>
    <name evidence="1" type="ORF">EDC18_10549</name>
</gene>
<dbReference type="Proteomes" id="UP000294902">
    <property type="component" value="Unassembled WGS sequence"/>
</dbReference>
<dbReference type="RefSeq" id="WP_132252144.1">
    <property type="nucleotide sequence ID" value="NZ_SMAL01000005.1"/>
</dbReference>
<dbReference type="EMBL" id="SMAL01000005">
    <property type="protein sequence ID" value="TCT14568.1"/>
    <property type="molecule type" value="Genomic_DNA"/>
</dbReference>
<name>A0A4R3ML38_9FIRM</name>
<proteinExistence type="predicted"/>
<dbReference type="AlphaFoldDB" id="A0A4R3ML38"/>
<dbReference type="OrthoDB" id="1875136at2"/>
<organism evidence="1 2">
    <name type="scientific">Natranaerovirga pectinivora</name>
    <dbReference type="NCBI Taxonomy" id="682400"/>
    <lineage>
        <taxon>Bacteria</taxon>
        <taxon>Bacillati</taxon>
        <taxon>Bacillota</taxon>
        <taxon>Clostridia</taxon>
        <taxon>Lachnospirales</taxon>
        <taxon>Natranaerovirgaceae</taxon>
        <taxon>Natranaerovirga</taxon>
    </lineage>
</organism>
<evidence type="ECO:0000313" key="2">
    <source>
        <dbReference type="Proteomes" id="UP000294902"/>
    </source>
</evidence>
<comment type="caution">
    <text evidence="1">The sequence shown here is derived from an EMBL/GenBank/DDBJ whole genome shotgun (WGS) entry which is preliminary data.</text>
</comment>
<evidence type="ECO:0000313" key="1">
    <source>
        <dbReference type="EMBL" id="TCT14568.1"/>
    </source>
</evidence>
<accession>A0A4R3ML38</accession>
<reference evidence="1 2" key="1">
    <citation type="submission" date="2019-03" db="EMBL/GenBank/DDBJ databases">
        <title>Genomic Encyclopedia of Type Strains, Phase IV (KMG-IV): sequencing the most valuable type-strain genomes for metagenomic binning, comparative biology and taxonomic classification.</title>
        <authorList>
            <person name="Goeker M."/>
        </authorList>
    </citation>
    <scope>NUCLEOTIDE SEQUENCE [LARGE SCALE GENOMIC DNA]</scope>
    <source>
        <strain evidence="1 2">DSM 24629</strain>
    </source>
</reference>